<protein>
    <submittedName>
        <fullName evidence="4">Uncharacterized protein</fullName>
    </submittedName>
</protein>
<evidence type="ECO:0000313" key="4">
    <source>
        <dbReference type="EMBL" id="CDM28558.1"/>
    </source>
</evidence>
<evidence type="ECO:0000313" key="5">
    <source>
        <dbReference type="Proteomes" id="UP000030686"/>
    </source>
</evidence>
<gene>
    <name evidence="4" type="ORF">PROQFM164_S01g002369</name>
</gene>
<keyword evidence="2" id="KW-0472">Membrane</keyword>
<organism evidence="4 5">
    <name type="scientific">Penicillium roqueforti (strain FM164)</name>
    <dbReference type="NCBI Taxonomy" id="1365484"/>
    <lineage>
        <taxon>Eukaryota</taxon>
        <taxon>Fungi</taxon>
        <taxon>Dikarya</taxon>
        <taxon>Ascomycota</taxon>
        <taxon>Pezizomycotina</taxon>
        <taxon>Eurotiomycetes</taxon>
        <taxon>Eurotiomycetidae</taxon>
        <taxon>Eurotiales</taxon>
        <taxon>Aspergillaceae</taxon>
        <taxon>Penicillium</taxon>
    </lineage>
</organism>
<dbReference type="EMBL" id="HG792015">
    <property type="protein sequence ID" value="CDM28558.1"/>
    <property type="molecule type" value="Genomic_DNA"/>
</dbReference>
<reference evidence="4" key="1">
    <citation type="journal article" date="2014" name="Nat. Commun.">
        <title>Multiple recent horizontal transfers of a large genomic region in cheese making fungi.</title>
        <authorList>
            <person name="Cheeseman K."/>
            <person name="Ropars J."/>
            <person name="Renault P."/>
            <person name="Dupont J."/>
            <person name="Gouzy J."/>
            <person name="Branca A."/>
            <person name="Abraham A.L."/>
            <person name="Ceppi M."/>
            <person name="Conseiller E."/>
            <person name="Debuchy R."/>
            <person name="Malagnac F."/>
            <person name="Goarin A."/>
            <person name="Silar P."/>
            <person name="Lacoste S."/>
            <person name="Sallet E."/>
            <person name="Bensimon A."/>
            <person name="Giraud T."/>
            <person name="Brygoo Y."/>
        </authorList>
    </citation>
    <scope>NUCLEOTIDE SEQUENCE [LARGE SCALE GENOMIC DNA]</scope>
    <source>
        <strain evidence="4">FM164</strain>
    </source>
</reference>
<dbReference type="AlphaFoldDB" id="W6PWC8"/>
<dbReference type="OrthoDB" id="4357234at2759"/>
<evidence type="ECO:0000256" key="3">
    <source>
        <dbReference type="SAM" id="SignalP"/>
    </source>
</evidence>
<sequence length="280" mass="31846">MHINRPSFLTLALILAVTQSTASHPIRTSKCVKMEQFQDPNARGIWKVFEKHEEGYDLLPHPPHVKYNGNPAWPTNEKNESTEQDTPNDRYTTGTSESGKPVSILILESPEIPDQMILQYLRTKNALNKEHEHTSPPSFSHSSSGPSRFTFTTLRLNFPQYPLPGVSTTVITLLVLVWIVMFTIGLLELANYLWRRREQALVRECVQGLYDEEEDVGFNETTKMPLRIVITPPRSNGLCSVGEYEYEFLESVSSDYESDCESDSGSDSGSESDEFDYRIF</sequence>
<name>W6PWC8_PENRF</name>
<keyword evidence="3" id="KW-0732">Signal</keyword>
<feature type="signal peptide" evidence="3">
    <location>
        <begin position="1"/>
        <end position="23"/>
    </location>
</feature>
<proteinExistence type="predicted"/>
<evidence type="ECO:0000256" key="1">
    <source>
        <dbReference type="SAM" id="MobiDB-lite"/>
    </source>
</evidence>
<feature type="chain" id="PRO_5004879243" evidence="3">
    <location>
        <begin position="24"/>
        <end position="280"/>
    </location>
</feature>
<keyword evidence="5" id="KW-1185">Reference proteome</keyword>
<dbReference type="Proteomes" id="UP000030686">
    <property type="component" value="Unassembled WGS sequence"/>
</dbReference>
<keyword evidence="2" id="KW-1133">Transmembrane helix</keyword>
<dbReference type="OMA" id="GNYLWRR"/>
<feature type="compositionally biased region" description="Polar residues" evidence="1">
    <location>
        <begin position="89"/>
        <end position="98"/>
    </location>
</feature>
<feature type="region of interest" description="Disordered" evidence="1">
    <location>
        <begin position="68"/>
        <end position="98"/>
    </location>
</feature>
<evidence type="ECO:0000256" key="2">
    <source>
        <dbReference type="SAM" id="Phobius"/>
    </source>
</evidence>
<feature type="transmembrane region" description="Helical" evidence="2">
    <location>
        <begin position="170"/>
        <end position="194"/>
    </location>
</feature>
<feature type="compositionally biased region" description="Acidic residues" evidence="1">
    <location>
        <begin position="256"/>
        <end position="274"/>
    </location>
</feature>
<feature type="region of interest" description="Disordered" evidence="1">
    <location>
        <begin position="256"/>
        <end position="280"/>
    </location>
</feature>
<keyword evidence="2" id="KW-0812">Transmembrane</keyword>
<accession>W6PWC8</accession>